<evidence type="ECO:0000256" key="3">
    <source>
        <dbReference type="ARBA" id="ARBA00022679"/>
    </source>
</evidence>
<comment type="caution">
    <text evidence="10">The sequence shown here is derived from an EMBL/GenBank/DDBJ whole genome shotgun (WGS) entry which is preliminary data.</text>
</comment>
<dbReference type="Proteomes" id="UP001500784">
    <property type="component" value="Unassembled WGS sequence"/>
</dbReference>
<evidence type="ECO:0000256" key="9">
    <source>
        <dbReference type="SAM" id="Phobius"/>
    </source>
</evidence>
<name>A0ABN2NXJ2_9MICC</name>
<evidence type="ECO:0000256" key="6">
    <source>
        <dbReference type="ARBA" id="ARBA00023136"/>
    </source>
</evidence>
<evidence type="ECO:0000256" key="5">
    <source>
        <dbReference type="ARBA" id="ARBA00022989"/>
    </source>
</evidence>
<feature type="transmembrane region" description="Helical" evidence="9">
    <location>
        <begin position="328"/>
        <end position="352"/>
    </location>
</feature>
<gene>
    <name evidence="10" type="primary">mptB</name>
    <name evidence="10" type="ORF">GCM10009688_05240</name>
</gene>
<accession>A0ABN2NXJ2</accession>
<feature type="transmembrane region" description="Helical" evidence="9">
    <location>
        <begin position="256"/>
        <end position="283"/>
    </location>
</feature>
<feature type="transmembrane region" description="Helical" evidence="9">
    <location>
        <begin position="289"/>
        <end position="316"/>
    </location>
</feature>
<evidence type="ECO:0000256" key="2">
    <source>
        <dbReference type="ARBA" id="ARBA00022676"/>
    </source>
</evidence>
<proteinExistence type="inferred from homology"/>
<dbReference type="GO" id="GO:0016757">
    <property type="term" value="F:glycosyltransferase activity"/>
    <property type="evidence" value="ECO:0007669"/>
    <property type="project" value="UniProtKB-KW"/>
</dbReference>
<feature type="region of interest" description="Disordered" evidence="8">
    <location>
        <begin position="17"/>
        <end position="43"/>
    </location>
</feature>
<evidence type="ECO:0000256" key="7">
    <source>
        <dbReference type="ARBA" id="ARBA00043987"/>
    </source>
</evidence>
<sequence>MLSNLVPVRWDRRTNQRLERPTMTAQVPATEPSSPESESTKTDHPNVAIIHGFIGSMMMLAGSFGVGWLSLSSYELRRAEFIMWLRFEPAGAVISVFLLALGGMLLVRSWLRFGQRIGDWGPQSRPYVLKAILAWGGPMCLTLPLFSRDVFAYIAQGLVMVSGLNPYKDGYSQISNYLQLGADDLWAQSPTPYGPIFLWLEEIVVRITGGQTEFSILLFRLIALIGVAMCVYYVPKLAELHGINPNRALWLTAANPLFLTNFIASIHNDALMIGLALGGLYYAATKRGVLGIVLVTLSVGIKPITLIFLPFIGLMWAGKGASWPRKFLYWFLTAGLSLGLLAILGVVNGLGFGWVGALSTPGSVWIWYAPVGFVGLIVATLGNSLGLPGWSFADVVHTIGRLASLAVVVWLMFVGDYSRLVRRLALAFAAIVMLAPMIQSWYVVWLIPLFAVTGIRNDWQVKTLYLFVSFFMVYAISDQLDIWPYFEFSLSAARQIAAVTAVAFALYLIFLDPKTKVLFRKKLTEPAPGELRIR</sequence>
<keyword evidence="3" id="KW-0808">Transferase</keyword>
<evidence type="ECO:0000313" key="10">
    <source>
        <dbReference type="EMBL" id="GAA1904092.1"/>
    </source>
</evidence>
<dbReference type="Pfam" id="PF26314">
    <property type="entry name" value="MptA_B_family"/>
    <property type="match status" value="1"/>
</dbReference>
<feature type="transmembrane region" description="Helical" evidence="9">
    <location>
        <begin position="214"/>
        <end position="235"/>
    </location>
</feature>
<keyword evidence="2 10" id="KW-0328">Glycosyltransferase</keyword>
<evidence type="ECO:0000256" key="1">
    <source>
        <dbReference type="ARBA" id="ARBA00004141"/>
    </source>
</evidence>
<keyword evidence="5 9" id="KW-1133">Transmembrane helix</keyword>
<comment type="subcellular location">
    <subcellularLocation>
        <location evidence="1">Membrane</location>
        <topology evidence="1">Multi-pass membrane protein</topology>
    </subcellularLocation>
</comment>
<keyword evidence="6 9" id="KW-0472">Membrane</keyword>
<dbReference type="InterPro" id="IPR049829">
    <property type="entry name" value="MptA/B-like"/>
</dbReference>
<reference evidence="10 11" key="1">
    <citation type="journal article" date="2019" name="Int. J. Syst. Evol. Microbiol.">
        <title>The Global Catalogue of Microorganisms (GCM) 10K type strain sequencing project: providing services to taxonomists for standard genome sequencing and annotation.</title>
        <authorList>
            <consortium name="The Broad Institute Genomics Platform"/>
            <consortium name="The Broad Institute Genome Sequencing Center for Infectious Disease"/>
            <person name="Wu L."/>
            <person name="Ma J."/>
        </authorList>
    </citation>
    <scope>NUCLEOTIDE SEQUENCE [LARGE SCALE GENOMIC DNA]</scope>
    <source>
        <strain evidence="10 11">JCM 13316</strain>
    </source>
</reference>
<organism evidence="10 11">
    <name type="scientific">Arthrobacter gandavensis</name>
    <dbReference type="NCBI Taxonomy" id="169960"/>
    <lineage>
        <taxon>Bacteria</taxon>
        <taxon>Bacillati</taxon>
        <taxon>Actinomycetota</taxon>
        <taxon>Actinomycetes</taxon>
        <taxon>Micrococcales</taxon>
        <taxon>Micrococcaceae</taxon>
        <taxon>Arthrobacter</taxon>
    </lineage>
</organism>
<dbReference type="EMBL" id="BAAALV010000001">
    <property type="protein sequence ID" value="GAA1904092.1"/>
    <property type="molecule type" value="Genomic_DNA"/>
</dbReference>
<keyword evidence="11" id="KW-1185">Reference proteome</keyword>
<evidence type="ECO:0000313" key="11">
    <source>
        <dbReference type="Proteomes" id="UP001500784"/>
    </source>
</evidence>
<keyword evidence="4 9" id="KW-0812">Transmembrane</keyword>
<protein>
    <submittedName>
        <fullName evidence="10">Polyprenol phosphomannose-dependent alpha 1,6 mannosyltransferase MptB</fullName>
    </submittedName>
</protein>
<feature type="transmembrane region" description="Helical" evidence="9">
    <location>
        <begin position="364"/>
        <end position="383"/>
    </location>
</feature>
<feature type="transmembrane region" description="Helical" evidence="9">
    <location>
        <begin position="395"/>
        <end position="413"/>
    </location>
</feature>
<feature type="transmembrane region" description="Helical" evidence="9">
    <location>
        <begin position="47"/>
        <end position="69"/>
    </location>
</feature>
<feature type="transmembrane region" description="Helical" evidence="9">
    <location>
        <begin position="89"/>
        <end position="107"/>
    </location>
</feature>
<feature type="transmembrane region" description="Helical" evidence="9">
    <location>
        <begin position="425"/>
        <end position="452"/>
    </location>
</feature>
<evidence type="ECO:0000256" key="8">
    <source>
        <dbReference type="SAM" id="MobiDB-lite"/>
    </source>
</evidence>
<comment type="similarity">
    <text evidence="7">Belongs to the MptA/B family.</text>
</comment>
<evidence type="ECO:0000256" key="4">
    <source>
        <dbReference type="ARBA" id="ARBA00022692"/>
    </source>
</evidence>
<feature type="transmembrane region" description="Helical" evidence="9">
    <location>
        <begin position="492"/>
        <end position="511"/>
    </location>
</feature>
<dbReference type="NCBIfam" id="NF038066">
    <property type="entry name" value="MptB"/>
    <property type="match status" value="1"/>
</dbReference>